<reference evidence="2 3" key="1">
    <citation type="submission" date="2016-03" db="EMBL/GenBank/DDBJ databases">
        <title>Pediococcus and Lactobacillus from brewery environment - whole genome sequencing and assembly.</title>
        <authorList>
            <person name="Behr J."/>
            <person name="Geissler A.J."/>
            <person name="Vogel R.F."/>
        </authorList>
    </citation>
    <scope>NUCLEOTIDE SEQUENCE [LARGE SCALE GENOMIC DNA]</scope>
    <source>
        <strain evidence="2 3">TMW 1.1995</strain>
    </source>
</reference>
<organism evidence="2 3">
    <name type="scientific">Secundilactobacillus paracollinoides</name>
    <dbReference type="NCBI Taxonomy" id="240427"/>
    <lineage>
        <taxon>Bacteria</taxon>
        <taxon>Bacillati</taxon>
        <taxon>Bacillota</taxon>
        <taxon>Bacilli</taxon>
        <taxon>Lactobacillales</taxon>
        <taxon>Lactobacillaceae</taxon>
        <taxon>Secundilactobacillus</taxon>
    </lineage>
</organism>
<feature type="domain" description="HicB-like antitoxin of toxin-antitoxin system" evidence="1">
    <location>
        <begin position="8"/>
        <end position="105"/>
    </location>
</feature>
<dbReference type="InterPro" id="IPR035069">
    <property type="entry name" value="TTHA1013/TTHA0281-like"/>
</dbReference>
<accession>A0A1B2IYQ9</accession>
<dbReference type="AlphaFoldDB" id="A0A1B2IYQ9"/>
<dbReference type="RefSeq" id="WP_054712029.1">
    <property type="nucleotide sequence ID" value="NZ_CP014912.1"/>
</dbReference>
<dbReference type="EMBL" id="CP014924">
    <property type="protein sequence ID" value="ANZ67214.1"/>
    <property type="molecule type" value="Genomic_DNA"/>
</dbReference>
<dbReference type="SUPFAM" id="SSF143100">
    <property type="entry name" value="TTHA1013/TTHA0281-like"/>
    <property type="match status" value="1"/>
</dbReference>
<gene>
    <name evidence="2" type="ORF">AYR63_08725</name>
</gene>
<dbReference type="OrthoDB" id="5419659at2"/>
<sequence length="127" mass="14449">MKKDNVLYPVVLKPDNQFIFVRVPDLEGGYTQGNDTFDAIEMAEDLIGNLLENTTSYPKPSEPSDISLKKDEKLVYVTVDLAAFRRKFSKTIRRNVTIPEYLNHMANDEKINVSQVLTEALEEKLGV</sequence>
<dbReference type="Gene3D" id="3.30.160.250">
    <property type="match status" value="1"/>
</dbReference>
<proteinExistence type="predicted"/>
<protein>
    <submittedName>
        <fullName evidence="2">Antitoxin HicB</fullName>
    </submittedName>
</protein>
<name>A0A1B2IYQ9_9LACO</name>
<evidence type="ECO:0000313" key="3">
    <source>
        <dbReference type="Proteomes" id="UP000093267"/>
    </source>
</evidence>
<dbReference type="KEGG" id="lpd:AYR62_09650"/>
<keyword evidence="3" id="KW-1185">Reference proteome</keyword>
<dbReference type="Pfam" id="PF15919">
    <property type="entry name" value="HicB_lk_antitox"/>
    <property type="match status" value="1"/>
</dbReference>
<evidence type="ECO:0000313" key="2">
    <source>
        <dbReference type="EMBL" id="ANZ67214.1"/>
    </source>
</evidence>
<dbReference type="InterPro" id="IPR031807">
    <property type="entry name" value="HicB-like"/>
</dbReference>
<dbReference type="Proteomes" id="UP000093267">
    <property type="component" value="Chromosome"/>
</dbReference>
<dbReference type="STRING" id="240427.AYR62_09650"/>
<evidence type="ECO:0000259" key="1">
    <source>
        <dbReference type="Pfam" id="PF15919"/>
    </source>
</evidence>